<comment type="caution">
    <text evidence="1">The sequence shown here is derived from an EMBL/GenBank/DDBJ whole genome shotgun (WGS) entry which is preliminary data.</text>
</comment>
<evidence type="ECO:0000313" key="1">
    <source>
        <dbReference type="EMBL" id="KAK7824158.1"/>
    </source>
</evidence>
<organism evidence="1 2">
    <name type="scientific">Quercus suber</name>
    <name type="common">Cork oak</name>
    <dbReference type="NCBI Taxonomy" id="58331"/>
    <lineage>
        <taxon>Eukaryota</taxon>
        <taxon>Viridiplantae</taxon>
        <taxon>Streptophyta</taxon>
        <taxon>Embryophyta</taxon>
        <taxon>Tracheophyta</taxon>
        <taxon>Spermatophyta</taxon>
        <taxon>Magnoliopsida</taxon>
        <taxon>eudicotyledons</taxon>
        <taxon>Gunneridae</taxon>
        <taxon>Pentapetalae</taxon>
        <taxon>rosids</taxon>
        <taxon>fabids</taxon>
        <taxon>Fagales</taxon>
        <taxon>Fagaceae</taxon>
        <taxon>Quercus</taxon>
    </lineage>
</organism>
<sequence length="258" mass="28166">MSHVPVVLKWEINANLSSILMESNSSHSTCQFANGSSSLGNMSSTFTCSCDPGFEGNPYLVDGCHEIFHSHGKPFVMQGGNWQQGNQFSSSLKAAPFSAKGEDVIFVLGFDEGRKSNFRGAKEVSSCPALVWANPRAGSLENIQLDMKVTVEEGSNKCREPLNAETVSMGKTKFERDRYYFPNQSRAAELFDIQIKEINEALIKFGKQTDGEIRAKEASNAEITPQNQCDEAKEGSEACEVGLVQARGQLQGSGRVHA</sequence>
<dbReference type="Proteomes" id="UP000237347">
    <property type="component" value="Unassembled WGS sequence"/>
</dbReference>
<dbReference type="AlphaFoldDB" id="A0AAW0JC50"/>
<gene>
    <name evidence="1" type="ORF">CFP56_034682</name>
</gene>
<proteinExistence type="predicted"/>
<evidence type="ECO:0000313" key="2">
    <source>
        <dbReference type="Proteomes" id="UP000237347"/>
    </source>
</evidence>
<reference evidence="1 2" key="1">
    <citation type="journal article" date="2018" name="Sci. Data">
        <title>The draft genome sequence of cork oak.</title>
        <authorList>
            <person name="Ramos A.M."/>
            <person name="Usie A."/>
            <person name="Barbosa P."/>
            <person name="Barros P.M."/>
            <person name="Capote T."/>
            <person name="Chaves I."/>
            <person name="Simoes F."/>
            <person name="Abreu I."/>
            <person name="Carrasquinho I."/>
            <person name="Faro C."/>
            <person name="Guimaraes J.B."/>
            <person name="Mendonca D."/>
            <person name="Nobrega F."/>
            <person name="Rodrigues L."/>
            <person name="Saibo N.J.M."/>
            <person name="Varela M.C."/>
            <person name="Egas C."/>
            <person name="Matos J."/>
            <person name="Miguel C.M."/>
            <person name="Oliveira M.M."/>
            <person name="Ricardo C.P."/>
            <person name="Goncalves S."/>
        </authorList>
    </citation>
    <scope>NUCLEOTIDE SEQUENCE [LARGE SCALE GENOMIC DNA]</scope>
    <source>
        <strain evidence="2">cv. HL8</strain>
    </source>
</reference>
<dbReference type="EMBL" id="PKMF04000611">
    <property type="protein sequence ID" value="KAK7824158.1"/>
    <property type="molecule type" value="Genomic_DNA"/>
</dbReference>
<keyword evidence="2" id="KW-1185">Reference proteome</keyword>
<name>A0AAW0JC50_QUESU</name>
<protein>
    <submittedName>
        <fullName evidence="1">Uncharacterized protein</fullName>
    </submittedName>
</protein>
<accession>A0AAW0JC50</accession>